<dbReference type="Pfam" id="PF00521">
    <property type="entry name" value="DNA_topoisoIV"/>
    <property type="match status" value="2"/>
</dbReference>
<dbReference type="GO" id="GO:0006261">
    <property type="term" value="P:DNA-templated DNA replication"/>
    <property type="evidence" value="ECO:0007669"/>
    <property type="project" value="UniProtKB-UniRule"/>
</dbReference>
<evidence type="ECO:0000256" key="2">
    <source>
        <dbReference type="ARBA" id="ARBA00008263"/>
    </source>
</evidence>
<dbReference type="Proteomes" id="UP000176850">
    <property type="component" value="Unassembled WGS sequence"/>
</dbReference>
<dbReference type="Pfam" id="PF03989">
    <property type="entry name" value="DNA_gyraseA_C"/>
    <property type="match status" value="6"/>
</dbReference>
<evidence type="ECO:0000256" key="4">
    <source>
        <dbReference type="ARBA" id="ARBA00022840"/>
    </source>
</evidence>
<keyword evidence="8" id="KW-0963">Cytoplasm</keyword>
<dbReference type="SUPFAM" id="SSF56719">
    <property type="entry name" value="Type II DNA topoisomerase"/>
    <property type="match status" value="1"/>
</dbReference>
<proteinExistence type="inferred from homology"/>
<evidence type="ECO:0000313" key="11">
    <source>
        <dbReference type="EMBL" id="OGK17278.1"/>
    </source>
</evidence>
<dbReference type="GO" id="GO:0034335">
    <property type="term" value="F:DNA negative supercoiling activity"/>
    <property type="evidence" value="ECO:0007669"/>
    <property type="project" value="UniProtKB-ARBA"/>
</dbReference>
<evidence type="ECO:0000256" key="5">
    <source>
        <dbReference type="ARBA" id="ARBA00023029"/>
    </source>
</evidence>
<dbReference type="InterPro" id="IPR013760">
    <property type="entry name" value="Topo_IIA-like_dom_sf"/>
</dbReference>
<dbReference type="Gene3D" id="3.90.199.10">
    <property type="entry name" value="Topoisomerase II, domain 5"/>
    <property type="match status" value="1"/>
</dbReference>
<comment type="catalytic activity">
    <reaction evidence="1 8 9">
        <text>ATP-dependent breakage, passage and rejoining of double-stranded DNA.</text>
        <dbReference type="EC" id="5.6.2.2"/>
    </reaction>
</comment>
<dbReference type="InterPro" id="IPR006691">
    <property type="entry name" value="GyrA/parC_rep"/>
</dbReference>
<comment type="similarity">
    <text evidence="2 8">Belongs to the type II topoisomerase GyrA/ParC subunit family.</text>
</comment>
<dbReference type="EMBL" id="MFZH01000048">
    <property type="protein sequence ID" value="OGK17278.1"/>
    <property type="molecule type" value="Genomic_DNA"/>
</dbReference>
<evidence type="ECO:0000259" key="10">
    <source>
        <dbReference type="PROSITE" id="PS52040"/>
    </source>
</evidence>
<keyword evidence="6 8" id="KW-0238">DNA-binding</keyword>
<name>A0A1F7GEF4_9BACT</name>
<dbReference type="InterPro" id="IPR005743">
    <property type="entry name" value="GyrA"/>
</dbReference>
<keyword evidence="7 8" id="KW-0413">Isomerase</keyword>
<evidence type="ECO:0000256" key="3">
    <source>
        <dbReference type="ARBA" id="ARBA00022741"/>
    </source>
</evidence>
<comment type="subcellular location">
    <subcellularLocation>
        <location evidence="8">Cytoplasm</location>
    </subcellularLocation>
</comment>
<keyword evidence="4 8" id="KW-0067">ATP-binding</keyword>
<comment type="subunit">
    <text evidence="8">Heterotetramer, composed of two GyrA and two GyrB chains. In the heterotetramer, GyrA contains the active site tyrosine that forms a transient covalent intermediate with DNA, while GyrB binds cofactors and catalyzes ATP hydrolysis.</text>
</comment>
<reference evidence="11 12" key="1">
    <citation type="journal article" date="2016" name="Nat. Commun.">
        <title>Thousands of microbial genomes shed light on interconnected biogeochemical processes in an aquifer system.</title>
        <authorList>
            <person name="Anantharaman K."/>
            <person name="Brown C.T."/>
            <person name="Hug L.A."/>
            <person name="Sharon I."/>
            <person name="Castelle C.J."/>
            <person name="Probst A.J."/>
            <person name="Thomas B.C."/>
            <person name="Singh A."/>
            <person name="Wilkins M.J."/>
            <person name="Karaoz U."/>
            <person name="Brodie E.L."/>
            <person name="Williams K.H."/>
            <person name="Hubbard S.S."/>
            <person name="Banfield J.F."/>
        </authorList>
    </citation>
    <scope>NUCLEOTIDE SEQUENCE [LARGE SCALE GENOMIC DNA]</scope>
</reference>
<dbReference type="FunFam" id="1.10.268.10:FF:000001">
    <property type="entry name" value="DNA gyrase subunit A"/>
    <property type="match status" value="1"/>
</dbReference>
<dbReference type="GO" id="GO:0003677">
    <property type="term" value="F:DNA binding"/>
    <property type="evidence" value="ECO:0007669"/>
    <property type="project" value="UniProtKB-UniRule"/>
</dbReference>
<dbReference type="GO" id="GO:0005737">
    <property type="term" value="C:cytoplasm"/>
    <property type="evidence" value="ECO:0007669"/>
    <property type="project" value="UniProtKB-SubCell"/>
</dbReference>
<dbReference type="PANTHER" id="PTHR43493">
    <property type="entry name" value="DNA GYRASE/TOPOISOMERASE SUBUNIT A"/>
    <property type="match status" value="1"/>
</dbReference>
<evidence type="ECO:0000256" key="8">
    <source>
        <dbReference type="HAMAP-Rule" id="MF_01897"/>
    </source>
</evidence>
<feature type="active site" description="O-(5'-phospho-DNA)-tyrosine intermediate" evidence="8 9">
    <location>
        <position position="127"/>
    </location>
</feature>
<dbReference type="InterPro" id="IPR002205">
    <property type="entry name" value="Topo_IIA_dom_A"/>
</dbReference>
<sequence length="854" mass="95042">MDEEKKPVVRTGIIQTEISAEMKRAYLNYAMSVIVSRALPDVRDGLKPVHRRILFAMYKLGLTSSARYSKSAKVVGDVLGKYHPHGDAPVYDSLVRMAQEFSMRYPLIKGQGNFGSIDGDPPAAMRYTEVKLTKIAEEMLFDIDKETVAWIDNFDATLQEPVFLPAKLPNLLLMGAEGIAVGMATKIPPHNLTEVIDAIMTMLGAARKQNMVGEVPQGIKPSRTERADEPTSAKEDIEKMLFDTTLEELMEHVKGPDFPTAGHIYGGEEIKQAYATGRGKLLVRAKVDSEDLGKGRVAIIVDELPYQVNKANLVAKIADLVHEKKVVGISDLRDESDRDGIRVVIELKRDASYKKILNNLYKHTDLQTSYPVNMVVLVDGMPQTLSLKTILENYIRHRTQVIIARSEFELTQAKARAHILEGLLIALDNIDEVIDIIRKSANEPEAKTKLMKKFGLSDLQSQAILDMQLKRLTGLERSKIEEELKSLRDRIAFLEDLLKDIFKIYAVIKEELTYLKEKYGDVRRTKIFKNQPGKFSEEELIENKEVLITLTKQGYVKSVPKETFKVQNRGGKGVAGMDTHEEDDVYFITSAKTHDSILFFTNAGKVYQTRVWEIPPGSRIAKGKALINLINISPDEKVTSILTYNQAELKGNENSYILMSTVGGTVKKTLLADFANIRANGIIAIKLDKSDELMWVHISNSKMRVIMATKKGQSIAFDEGDVRSTGRSSQGVIGMRLEKGDIITSMDIFEKDSINNLLVLSENGIGKQSPLRLFPVQKRGGKGVKIASLDTRTGDIAFSGVVGAQFEALLITTQKGQVVKIPLDNIPKLSRSAKGVILMRFSKTDAKIAGATFV</sequence>
<evidence type="ECO:0000256" key="9">
    <source>
        <dbReference type="PROSITE-ProRule" id="PRU01384"/>
    </source>
</evidence>
<dbReference type="GO" id="GO:0005524">
    <property type="term" value="F:ATP binding"/>
    <property type="evidence" value="ECO:0007669"/>
    <property type="project" value="UniProtKB-UniRule"/>
</dbReference>
<dbReference type="EC" id="5.6.2.2" evidence="8"/>
<dbReference type="FunFam" id="3.30.1360.40:FF:000002">
    <property type="entry name" value="DNA gyrase subunit A"/>
    <property type="match status" value="1"/>
</dbReference>
<keyword evidence="5 8" id="KW-0799">Topoisomerase</keyword>
<dbReference type="NCBIfam" id="NF004043">
    <property type="entry name" value="PRK05560.1"/>
    <property type="match status" value="1"/>
</dbReference>
<dbReference type="AlphaFoldDB" id="A0A1F7GEF4"/>
<dbReference type="GO" id="GO:0006265">
    <property type="term" value="P:DNA topological change"/>
    <property type="evidence" value="ECO:0007669"/>
    <property type="project" value="UniProtKB-UniRule"/>
</dbReference>
<evidence type="ECO:0000256" key="1">
    <source>
        <dbReference type="ARBA" id="ARBA00000185"/>
    </source>
</evidence>
<dbReference type="PANTHER" id="PTHR43493:SF5">
    <property type="entry name" value="DNA GYRASE SUBUNIT A, CHLOROPLASTIC_MITOCHONDRIAL"/>
    <property type="match status" value="1"/>
</dbReference>
<keyword evidence="3 8" id="KW-0547">Nucleotide-binding</keyword>
<comment type="caution">
    <text evidence="11">The sequence shown here is derived from an EMBL/GenBank/DDBJ whole genome shotgun (WGS) entry which is preliminary data.</text>
</comment>
<dbReference type="CDD" id="cd00187">
    <property type="entry name" value="TOP4c"/>
    <property type="match status" value="1"/>
</dbReference>
<dbReference type="InterPro" id="IPR013757">
    <property type="entry name" value="Topo_IIA_A_a_sf"/>
</dbReference>
<dbReference type="SMART" id="SM00434">
    <property type="entry name" value="TOP4c"/>
    <property type="match status" value="1"/>
</dbReference>
<feature type="short sequence motif" description="GyrA-box" evidence="8">
    <location>
        <begin position="567"/>
        <end position="573"/>
    </location>
</feature>
<evidence type="ECO:0000313" key="12">
    <source>
        <dbReference type="Proteomes" id="UP000176850"/>
    </source>
</evidence>
<dbReference type="InterPro" id="IPR013758">
    <property type="entry name" value="Topo_IIA_A/C_ab"/>
</dbReference>
<feature type="domain" description="Topo IIA-type catalytic" evidence="10">
    <location>
        <begin position="39"/>
        <end position="540"/>
    </location>
</feature>
<evidence type="ECO:0000256" key="7">
    <source>
        <dbReference type="ARBA" id="ARBA00023235"/>
    </source>
</evidence>
<comment type="miscellaneous">
    <text evidence="8">Few gyrases are as efficient as E.coli at forming negative supercoils. Not all organisms have 2 type II topoisomerases; in organisms with a single type II topoisomerase this enzyme also has to decatenate newly replicated chromosomes.</text>
</comment>
<comment type="function">
    <text evidence="8">A type II topoisomerase that negatively supercoils closed circular double-stranded (ds) DNA in an ATP-dependent manner to modulate DNA topology and maintain chromosomes in an underwound state. Negative supercoiling favors strand separation, and DNA replication, transcription, recombination and repair, all of which involve strand separation. Also able to catalyze the interconversion of other topological isomers of dsDNA rings, including catenanes and knotted rings. Type II topoisomerases break and join 2 DNA strands simultaneously in an ATP-dependent manner.</text>
</comment>
<dbReference type="PROSITE" id="PS52040">
    <property type="entry name" value="TOPO_IIA"/>
    <property type="match status" value="1"/>
</dbReference>
<dbReference type="HAMAP" id="MF_01897">
    <property type="entry name" value="GyrA"/>
    <property type="match status" value="1"/>
</dbReference>
<dbReference type="Gene3D" id="1.10.268.10">
    <property type="entry name" value="Topoisomerase, domain 3"/>
    <property type="match status" value="1"/>
</dbReference>
<dbReference type="GO" id="GO:0009330">
    <property type="term" value="C:DNA topoisomerase type II (double strand cut, ATP-hydrolyzing) complex"/>
    <property type="evidence" value="ECO:0007669"/>
    <property type="project" value="TreeGrafter"/>
</dbReference>
<organism evidence="11 12">
    <name type="scientific">Candidatus Roizmanbacteria bacterium RIFCSPHIGHO2_01_FULL_39_24</name>
    <dbReference type="NCBI Taxonomy" id="1802032"/>
    <lineage>
        <taxon>Bacteria</taxon>
        <taxon>Candidatus Roizmaniibacteriota</taxon>
    </lineage>
</organism>
<dbReference type="InterPro" id="IPR050220">
    <property type="entry name" value="Type_II_DNA_Topoisomerases"/>
</dbReference>
<dbReference type="SUPFAM" id="SSF101904">
    <property type="entry name" value="GyrA/ParC C-terminal domain-like"/>
    <property type="match status" value="1"/>
</dbReference>
<evidence type="ECO:0000256" key="6">
    <source>
        <dbReference type="ARBA" id="ARBA00023125"/>
    </source>
</evidence>
<gene>
    <name evidence="8" type="primary">gyrA</name>
    <name evidence="11" type="ORF">A2799_03495</name>
</gene>
<dbReference type="GO" id="GO:0005694">
    <property type="term" value="C:chromosome"/>
    <property type="evidence" value="ECO:0007669"/>
    <property type="project" value="InterPro"/>
</dbReference>
<protein>
    <recommendedName>
        <fullName evidence="8">DNA gyrase subunit A</fullName>
        <ecNumber evidence="8">5.6.2.2</ecNumber>
    </recommendedName>
</protein>
<dbReference type="Gene3D" id="2.120.10.90">
    <property type="entry name" value="DNA gyrase/topoisomerase IV, subunit A, C-terminal"/>
    <property type="match status" value="1"/>
</dbReference>
<accession>A0A1F7GEF4</accession>
<dbReference type="InterPro" id="IPR035516">
    <property type="entry name" value="Gyrase/topoIV_suA_C"/>
</dbReference>